<feature type="domain" description="Formyl transferase N-terminal" evidence="1">
    <location>
        <begin position="42"/>
        <end position="118"/>
    </location>
</feature>
<dbReference type="GeneID" id="93112667"/>
<gene>
    <name evidence="2" type="ORF">CVIC9261_01115</name>
</gene>
<dbReference type="EMBL" id="CP144916">
    <property type="protein sequence ID" value="WWC41961.1"/>
    <property type="molecule type" value="Genomic_DNA"/>
</dbReference>
<evidence type="ECO:0000259" key="1">
    <source>
        <dbReference type="Pfam" id="PF00551"/>
    </source>
</evidence>
<dbReference type="SUPFAM" id="SSF53328">
    <property type="entry name" value="Formyltransferase"/>
    <property type="match status" value="1"/>
</dbReference>
<dbReference type="Proteomes" id="UP001318120">
    <property type="component" value="Chromosome"/>
</dbReference>
<dbReference type="InterPro" id="IPR036477">
    <property type="entry name" value="Formyl_transf_N_sf"/>
</dbReference>
<organism evidence="2 3">
    <name type="scientific">Campylobacter vicugnae</name>
    <dbReference type="NCBI Taxonomy" id="1660076"/>
    <lineage>
        <taxon>Bacteria</taxon>
        <taxon>Pseudomonadati</taxon>
        <taxon>Campylobacterota</taxon>
        <taxon>Epsilonproteobacteria</taxon>
        <taxon>Campylobacterales</taxon>
        <taxon>Campylobacteraceae</taxon>
        <taxon>Campylobacter</taxon>
    </lineage>
</organism>
<evidence type="ECO:0000313" key="2">
    <source>
        <dbReference type="EMBL" id="WWC41961.1"/>
    </source>
</evidence>
<keyword evidence="3" id="KW-1185">Reference proteome</keyword>
<dbReference type="Gene3D" id="3.40.50.12230">
    <property type="match status" value="1"/>
</dbReference>
<protein>
    <submittedName>
        <fullName evidence="2">Formyltransferase family protein</fullName>
    </submittedName>
</protein>
<evidence type="ECO:0000313" key="3">
    <source>
        <dbReference type="Proteomes" id="UP001318120"/>
    </source>
</evidence>
<sequence length="213" mass="25036">MKIAILTTANQWFEPYALRLQDLLSHRGFDSQIYNFHEQISGYDVVFILSYHRIINKEFLIKNRHNIVIHASDLPRGSGWSPMFWQILEGKNDIVFTLFEADSGVDSGDYYLKESLKLSGLELNDELRELQANMCIEMSLKFIINYKNLTPIKQIGERTFYPKRSPKDSQLDPNLSLNELFNQLRIASNDEYPAYFYKDKKKFILKIYSQDES</sequence>
<dbReference type="InterPro" id="IPR002376">
    <property type="entry name" value="Formyl_transf_N"/>
</dbReference>
<name>A0ABZ2E887_9BACT</name>
<dbReference type="RefSeq" id="WP_086248746.1">
    <property type="nucleotide sequence ID" value="NZ_CP018793.1"/>
</dbReference>
<accession>A0ABZ2E887</accession>
<dbReference type="Pfam" id="PF00551">
    <property type="entry name" value="Formyl_trans_N"/>
    <property type="match status" value="1"/>
</dbReference>
<reference evidence="2 3" key="1">
    <citation type="journal article" date="2017" name="Genome Biol. Evol.">
        <title>Comparative Genomic Analysis Identifies a Campylobacter Clade Deficient in Selenium Metabolism.</title>
        <authorList>
            <person name="Miller W.G."/>
            <person name="Yee E."/>
            <person name="Lopes B.S."/>
            <person name="Chapman M.H."/>
            <person name="Huynh S."/>
            <person name="Bono J.L."/>
            <person name="Parker C.T."/>
            <person name="Strachan N.J.C."/>
            <person name="Forbes K.J."/>
        </authorList>
    </citation>
    <scope>NUCLEOTIDE SEQUENCE [LARGE SCALE GENOMIC DNA]</scope>
    <source>
        <strain evidence="2 3">RM9261</strain>
    </source>
</reference>
<proteinExistence type="predicted"/>